<keyword evidence="7 8" id="KW-0472">Membrane</keyword>
<keyword evidence="3" id="KW-0813">Transport</keyword>
<evidence type="ECO:0000313" key="9">
    <source>
        <dbReference type="EMBL" id="MCX5572261.1"/>
    </source>
</evidence>
<keyword evidence="5 8" id="KW-0812">Transmembrane</keyword>
<feature type="transmembrane region" description="Helical" evidence="8">
    <location>
        <begin position="99"/>
        <end position="117"/>
    </location>
</feature>
<comment type="caution">
    <text evidence="9">The sequence shown here is derived from an EMBL/GenBank/DDBJ whole genome shotgun (WGS) entry which is preliminary data.</text>
</comment>
<dbReference type="RefSeq" id="WP_266341223.1">
    <property type="nucleotide sequence ID" value="NZ_JAPKNK010000017.1"/>
</dbReference>
<evidence type="ECO:0000256" key="4">
    <source>
        <dbReference type="ARBA" id="ARBA00022475"/>
    </source>
</evidence>
<evidence type="ECO:0000313" key="10">
    <source>
        <dbReference type="Proteomes" id="UP001144805"/>
    </source>
</evidence>
<dbReference type="Proteomes" id="UP001144805">
    <property type="component" value="Unassembled WGS sequence"/>
</dbReference>
<reference evidence="9" key="1">
    <citation type="submission" date="2022-11" db="EMBL/GenBank/DDBJ databases">
        <title>Biodiversity and phylogenetic relationships of bacteria.</title>
        <authorList>
            <person name="Machado R.A.R."/>
            <person name="Bhat A."/>
            <person name="Loulou A."/>
            <person name="Kallel S."/>
        </authorList>
    </citation>
    <scope>NUCLEOTIDE SEQUENCE</scope>
    <source>
        <strain evidence="9">K-TC2</strain>
    </source>
</reference>
<evidence type="ECO:0000256" key="5">
    <source>
        <dbReference type="ARBA" id="ARBA00022692"/>
    </source>
</evidence>
<keyword evidence="10" id="KW-1185">Reference proteome</keyword>
<evidence type="ECO:0000256" key="6">
    <source>
        <dbReference type="ARBA" id="ARBA00022989"/>
    </source>
</evidence>
<dbReference type="PANTHER" id="PTHR30269:SF37">
    <property type="entry name" value="MEMBRANE TRANSPORTER PROTEIN"/>
    <property type="match status" value="1"/>
</dbReference>
<keyword evidence="4 8" id="KW-1003">Cell membrane</keyword>
<dbReference type="InterPro" id="IPR002781">
    <property type="entry name" value="TM_pro_TauE-like"/>
</dbReference>
<feature type="transmembrane region" description="Helical" evidence="8">
    <location>
        <begin position="74"/>
        <end position="93"/>
    </location>
</feature>
<dbReference type="EMBL" id="JAPKNK010000017">
    <property type="protein sequence ID" value="MCX5572261.1"/>
    <property type="molecule type" value="Genomic_DNA"/>
</dbReference>
<dbReference type="GO" id="GO:0005886">
    <property type="term" value="C:plasma membrane"/>
    <property type="evidence" value="ECO:0007669"/>
    <property type="project" value="UniProtKB-SubCell"/>
</dbReference>
<accession>A0A9X3E5K5</accession>
<gene>
    <name evidence="9" type="ORF">OSH07_23870</name>
</gene>
<dbReference type="InterPro" id="IPR052017">
    <property type="entry name" value="TSUP"/>
</dbReference>
<evidence type="ECO:0000256" key="7">
    <source>
        <dbReference type="ARBA" id="ARBA00023136"/>
    </source>
</evidence>
<feature type="transmembrane region" description="Helical" evidence="8">
    <location>
        <begin position="201"/>
        <end position="219"/>
    </location>
</feature>
<organism evidence="9 10">
    <name type="scientific">Kaistia nematophila</name>
    <dbReference type="NCBI Taxonomy" id="2994654"/>
    <lineage>
        <taxon>Bacteria</taxon>
        <taxon>Pseudomonadati</taxon>
        <taxon>Pseudomonadota</taxon>
        <taxon>Alphaproteobacteria</taxon>
        <taxon>Hyphomicrobiales</taxon>
        <taxon>Kaistiaceae</taxon>
        <taxon>Kaistia</taxon>
    </lineage>
</organism>
<comment type="subcellular location">
    <subcellularLocation>
        <location evidence="1 8">Cell membrane</location>
        <topology evidence="1 8">Multi-pass membrane protein</topology>
    </subcellularLocation>
</comment>
<proteinExistence type="inferred from homology"/>
<keyword evidence="6 8" id="KW-1133">Transmembrane helix</keyword>
<evidence type="ECO:0000256" key="8">
    <source>
        <dbReference type="RuleBase" id="RU363041"/>
    </source>
</evidence>
<feature type="transmembrane region" description="Helical" evidence="8">
    <location>
        <begin position="48"/>
        <end position="65"/>
    </location>
</feature>
<sequence length="253" mass="27185">MHTELAFYAAAVPAVALAGLSKGGFGGAMGMLAVPVLALVISPVQAAGIMLPILLVMDVISLYFYRRIFDRPTLAVMLPASVVGIAVGWATAAYVKEDFVRLLVGLISILFALNYWFGDRLRAKPAEPNGAKGSFWGLLAGFTSFVSHAGAPPFQMYALPLRLDKQVFVGTSVIFFAVTNAVKLVPYFFLGQFDAANLGTAAALFPLAALTTVLGIWIVRVIDQTLFYGLSYLFVFVIGLKLTFDGAMSLFMH</sequence>
<name>A0A9X3E5K5_9HYPH</name>
<comment type="similarity">
    <text evidence="2 8">Belongs to the 4-toluene sulfonate uptake permease (TSUP) (TC 2.A.102) family.</text>
</comment>
<dbReference type="PANTHER" id="PTHR30269">
    <property type="entry name" value="TRANSMEMBRANE PROTEIN YFCA"/>
    <property type="match status" value="1"/>
</dbReference>
<feature type="transmembrane region" description="Helical" evidence="8">
    <location>
        <begin position="225"/>
        <end position="244"/>
    </location>
</feature>
<feature type="transmembrane region" description="Helical" evidence="8">
    <location>
        <begin position="167"/>
        <end position="189"/>
    </location>
</feature>
<evidence type="ECO:0000256" key="3">
    <source>
        <dbReference type="ARBA" id="ARBA00022448"/>
    </source>
</evidence>
<protein>
    <recommendedName>
        <fullName evidence="8">Probable membrane transporter protein</fullName>
    </recommendedName>
</protein>
<evidence type="ECO:0000256" key="2">
    <source>
        <dbReference type="ARBA" id="ARBA00009142"/>
    </source>
</evidence>
<dbReference type="AlphaFoldDB" id="A0A9X3E5K5"/>
<dbReference type="Pfam" id="PF01925">
    <property type="entry name" value="TauE"/>
    <property type="match status" value="1"/>
</dbReference>
<evidence type="ECO:0000256" key="1">
    <source>
        <dbReference type="ARBA" id="ARBA00004651"/>
    </source>
</evidence>